<evidence type="ECO:0000256" key="3">
    <source>
        <dbReference type="ARBA" id="ARBA00022729"/>
    </source>
</evidence>
<dbReference type="PANTHER" id="PTHR47965">
    <property type="entry name" value="ASPARTYL PROTEASE-RELATED"/>
    <property type="match status" value="1"/>
</dbReference>
<evidence type="ECO:0000313" key="10">
    <source>
        <dbReference type="EMBL" id="EGF78590.1"/>
    </source>
</evidence>
<sequence length="477" mass="52712">MLITLECILLALQAVAAVRIALESPFEIDSQSNNRLSKRSPVELGRDADQCFTMKVNVHGVDLNLRVDSSISDIIVPLPGSSNDIGLAIQSITSGNPVSIKYKGKEYRGVTSTAVVTIPGTRITDISLPVIASERQSADSVGIDPEFDGMFGFAYPSLSKHHSRITAMDALYSNDAIPNNEVSIQLCPYEMLSDSFINIGNTDITPKCGTNGRSVAWVDSPPDGRHTVNIKSILINGKQVDLPAEFQKNQGKDGRTLYSVIQTCFTFIHFPKVVVKALVDAIVGSNAITVKKTMFSNKINSEDIDEIFWKHYAMIESKYDIDWSRLPSLTIKMFAQTPVTDDNYNSVVTIKLGSKDYMQNINSKHVWFTVRVGSDDYSILGMSFMNRLAVTFDLQNKRIGFGPGCGCELSTDGYPTISDHYQVLWPLPRLPEQPSTSGSDGTFIRRRKPTTTTNQVAVPENTHHTVKSHKHTLNKLD</sequence>
<dbReference type="InterPro" id="IPR001461">
    <property type="entry name" value="Aspartic_peptidase_A1"/>
</dbReference>
<dbReference type="Pfam" id="PF00026">
    <property type="entry name" value="Asp"/>
    <property type="match status" value="1"/>
</dbReference>
<dbReference type="OrthoDB" id="2747330at2759"/>
<evidence type="ECO:0000259" key="9">
    <source>
        <dbReference type="PROSITE" id="PS51767"/>
    </source>
</evidence>
<feature type="chain" id="PRO_5003319010" description="Peptidase A1 domain-containing protein" evidence="8">
    <location>
        <begin position="18"/>
        <end position="477"/>
    </location>
</feature>
<dbReference type="FunFam" id="2.40.70.10:FF:000132">
    <property type="entry name" value="Uncharacterized protein"/>
    <property type="match status" value="1"/>
</dbReference>
<dbReference type="FunFam" id="2.40.70.10:FF:000017">
    <property type="entry name" value="Uncharacterized protein"/>
    <property type="match status" value="1"/>
</dbReference>
<evidence type="ECO:0000256" key="5">
    <source>
        <dbReference type="ARBA" id="ARBA00022801"/>
    </source>
</evidence>
<comment type="similarity">
    <text evidence="1">Belongs to the peptidase A1 family.</text>
</comment>
<gene>
    <name evidence="10" type="ORF">BATDEDRAFT_26741</name>
</gene>
<keyword evidence="3 8" id="KW-0732">Signal</keyword>
<feature type="region of interest" description="Disordered" evidence="7">
    <location>
        <begin position="431"/>
        <end position="454"/>
    </location>
</feature>
<protein>
    <recommendedName>
        <fullName evidence="9">Peptidase A1 domain-containing protein</fullName>
    </recommendedName>
</protein>
<name>F4P8C4_BATDJ</name>
<evidence type="ECO:0000256" key="7">
    <source>
        <dbReference type="SAM" id="MobiDB-lite"/>
    </source>
</evidence>
<dbReference type="InParanoid" id="F4P8C4"/>
<dbReference type="InterPro" id="IPR033121">
    <property type="entry name" value="PEPTIDASE_A1"/>
</dbReference>
<dbReference type="PANTHER" id="PTHR47965:SF12">
    <property type="entry name" value="ASPARTIC PROTEINASE 3-RELATED"/>
    <property type="match status" value="1"/>
</dbReference>
<organism evidence="10 11">
    <name type="scientific">Batrachochytrium dendrobatidis (strain JAM81 / FGSC 10211)</name>
    <name type="common">Frog chytrid fungus</name>
    <dbReference type="NCBI Taxonomy" id="684364"/>
    <lineage>
        <taxon>Eukaryota</taxon>
        <taxon>Fungi</taxon>
        <taxon>Fungi incertae sedis</taxon>
        <taxon>Chytridiomycota</taxon>
        <taxon>Chytridiomycota incertae sedis</taxon>
        <taxon>Chytridiomycetes</taxon>
        <taxon>Rhizophydiales</taxon>
        <taxon>Rhizophydiales incertae sedis</taxon>
        <taxon>Batrachochytrium</taxon>
    </lineage>
</organism>
<keyword evidence="6" id="KW-0865">Zymogen</keyword>
<dbReference type="Gene3D" id="2.40.70.10">
    <property type="entry name" value="Acid Proteases"/>
    <property type="match status" value="2"/>
</dbReference>
<reference evidence="10 11" key="1">
    <citation type="submission" date="2009-12" db="EMBL/GenBank/DDBJ databases">
        <title>The draft genome of Batrachochytrium dendrobatidis.</title>
        <authorList>
            <consortium name="US DOE Joint Genome Institute (JGI-PGF)"/>
            <person name="Kuo A."/>
            <person name="Salamov A."/>
            <person name="Schmutz J."/>
            <person name="Lucas S."/>
            <person name="Pitluck S."/>
            <person name="Rosenblum E."/>
            <person name="Stajich J."/>
            <person name="Eisen M."/>
            <person name="Grigoriev I.V."/>
        </authorList>
    </citation>
    <scope>NUCLEOTIDE SEQUENCE [LARGE SCALE GENOMIC DNA]</scope>
    <source>
        <strain evidence="11">JAM81 / FGSC 10211</strain>
    </source>
</reference>
<dbReference type="RefSeq" id="XP_006680751.1">
    <property type="nucleotide sequence ID" value="XM_006680688.1"/>
</dbReference>
<keyword evidence="2" id="KW-0645">Protease</keyword>
<evidence type="ECO:0000256" key="8">
    <source>
        <dbReference type="SAM" id="SignalP"/>
    </source>
</evidence>
<accession>F4P8C4</accession>
<dbReference type="InterPro" id="IPR021109">
    <property type="entry name" value="Peptidase_aspartic_dom_sf"/>
</dbReference>
<evidence type="ECO:0000256" key="6">
    <source>
        <dbReference type="ARBA" id="ARBA00023145"/>
    </source>
</evidence>
<keyword evidence="5" id="KW-0378">Hydrolase</keyword>
<dbReference type="Proteomes" id="UP000007241">
    <property type="component" value="Unassembled WGS sequence"/>
</dbReference>
<dbReference type="GO" id="GO:0006508">
    <property type="term" value="P:proteolysis"/>
    <property type="evidence" value="ECO:0007669"/>
    <property type="project" value="UniProtKB-KW"/>
</dbReference>
<dbReference type="HOGENOM" id="CLU_037528_0_0_1"/>
<keyword evidence="11" id="KW-1185">Reference proteome</keyword>
<evidence type="ECO:0000313" key="11">
    <source>
        <dbReference type="Proteomes" id="UP000007241"/>
    </source>
</evidence>
<dbReference type="GO" id="GO:0004190">
    <property type="term" value="F:aspartic-type endopeptidase activity"/>
    <property type="evidence" value="ECO:0007669"/>
    <property type="project" value="UniProtKB-KW"/>
</dbReference>
<dbReference type="GeneID" id="18239116"/>
<feature type="domain" description="Peptidase A1" evidence="9">
    <location>
        <begin position="50"/>
        <end position="402"/>
    </location>
</feature>
<keyword evidence="4" id="KW-0064">Aspartyl protease</keyword>
<evidence type="ECO:0000256" key="2">
    <source>
        <dbReference type="ARBA" id="ARBA00022670"/>
    </source>
</evidence>
<evidence type="ECO:0000256" key="4">
    <source>
        <dbReference type="ARBA" id="ARBA00022750"/>
    </source>
</evidence>
<proteinExistence type="inferred from homology"/>
<dbReference type="PROSITE" id="PS51767">
    <property type="entry name" value="PEPTIDASE_A1"/>
    <property type="match status" value="1"/>
</dbReference>
<dbReference type="SUPFAM" id="SSF50630">
    <property type="entry name" value="Acid proteases"/>
    <property type="match status" value="1"/>
</dbReference>
<dbReference type="EMBL" id="GL882888">
    <property type="protein sequence ID" value="EGF78590.1"/>
    <property type="molecule type" value="Genomic_DNA"/>
</dbReference>
<dbReference type="CDD" id="cd05471">
    <property type="entry name" value="pepsin_like"/>
    <property type="match status" value="1"/>
</dbReference>
<evidence type="ECO:0000256" key="1">
    <source>
        <dbReference type="ARBA" id="ARBA00007447"/>
    </source>
</evidence>
<dbReference type="InterPro" id="IPR034164">
    <property type="entry name" value="Pepsin-like_dom"/>
</dbReference>
<dbReference type="AlphaFoldDB" id="F4P8C4"/>
<feature type="signal peptide" evidence="8">
    <location>
        <begin position="1"/>
        <end position="17"/>
    </location>
</feature>